<evidence type="ECO:0000256" key="4">
    <source>
        <dbReference type="ARBA" id="ARBA00023004"/>
    </source>
</evidence>
<keyword evidence="7" id="KW-1185">Reference proteome</keyword>
<comment type="caution">
    <text evidence="6">The sequence shown here is derived from an EMBL/GenBank/DDBJ whole genome shotgun (WGS) entry which is preliminary data.</text>
</comment>
<keyword evidence="2" id="KW-0479">Metal-binding</keyword>
<keyword evidence="1" id="KW-0004">4Fe-4S</keyword>
<evidence type="ECO:0000256" key="1">
    <source>
        <dbReference type="ARBA" id="ARBA00022485"/>
    </source>
</evidence>
<accession>A0A2U1B419</accession>
<sequence>MSYDLVVVGGGIAGIAAAVQAARQGCRVALVEKTALTGGLATAGLINVFLPLCDGNGHQVSFGLAEEMLRRSLKYGPGEIPPRWRDERDAAERKRFISVFSPASLVLALDELLEEAGVTVYLDTLVCAAKTAGNRLTGVAVENESGRFTLRARQFIDASGSAVLGRRLGLPVTAGENYFSLWALECVRGKIEMNIGAVYGNGAATGKFSDAALAESGWSRQRLAEQKQTGIDGRLVSEYLLKTRGYLRGYYRHCYRQEEATRESLYPVALPIMPQYRKICAIQAAETMRDGQANRHVPDSVGLVADWRRAGSVWEVPFRSLYSASGPENLLFAGRCMGAVGDAWEVMRVIPAAAVTGQAAGMAAALALRDRLPLRELSVERLGDELKRRGIPRHLEELGLTEPCRKER</sequence>
<evidence type="ECO:0000256" key="3">
    <source>
        <dbReference type="ARBA" id="ARBA00023002"/>
    </source>
</evidence>
<keyword evidence="5" id="KW-0411">Iron-sulfur</keyword>
<dbReference type="PANTHER" id="PTHR43498">
    <property type="entry name" value="FERREDOXIN:COB-COM HETERODISULFIDE REDUCTASE SUBUNIT A"/>
    <property type="match status" value="1"/>
</dbReference>
<gene>
    <name evidence="6" type="ORF">C8D82_10926</name>
</gene>
<dbReference type="EMBL" id="QEKH01000009">
    <property type="protein sequence ID" value="PVY43341.1"/>
    <property type="molecule type" value="Genomic_DNA"/>
</dbReference>
<dbReference type="Pfam" id="PF12831">
    <property type="entry name" value="FAD_oxidored"/>
    <property type="match status" value="2"/>
</dbReference>
<dbReference type="AlphaFoldDB" id="A0A2U1B419"/>
<dbReference type="Gene3D" id="3.50.50.60">
    <property type="entry name" value="FAD/NAD(P)-binding domain"/>
    <property type="match status" value="1"/>
</dbReference>
<dbReference type="GeneID" id="79513933"/>
<dbReference type="GO" id="GO:0046872">
    <property type="term" value="F:metal ion binding"/>
    <property type="evidence" value="ECO:0007669"/>
    <property type="project" value="UniProtKB-KW"/>
</dbReference>
<protein>
    <submittedName>
        <fullName evidence="6">FAD dependent oxidoreductase</fullName>
    </submittedName>
</protein>
<dbReference type="OrthoDB" id="9759982at2"/>
<reference evidence="6 7" key="1">
    <citation type="submission" date="2018-04" db="EMBL/GenBank/DDBJ databases">
        <title>Genomic Encyclopedia of Type Strains, Phase IV (KMG-IV): sequencing the most valuable type-strain genomes for metagenomic binning, comparative biology and taxonomic classification.</title>
        <authorList>
            <person name="Goeker M."/>
        </authorList>
    </citation>
    <scope>NUCLEOTIDE SEQUENCE [LARGE SCALE GENOMIC DNA]</scope>
    <source>
        <strain evidence="6 7">DSM 14823</strain>
    </source>
</reference>
<proteinExistence type="predicted"/>
<dbReference type="GO" id="GO:0051539">
    <property type="term" value="F:4 iron, 4 sulfur cluster binding"/>
    <property type="evidence" value="ECO:0007669"/>
    <property type="project" value="UniProtKB-KW"/>
</dbReference>
<evidence type="ECO:0000256" key="2">
    <source>
        <dbReference type="ARBA" id="ARBA00022723"/>
    </source>
</evidence>
<dbReference type="GO" id="GO:0016491">
    <property type="term" value="F:oxidoreductase activity"/>
    <property type="evidence" value="ECO:0007669"/>
    <property type="project" value="UniProtKB-KW"/>
</dbReference>
<dbReference type="PANTHER" id="PTHR43498:SF1">
    <property type="entry name" value="COB--COM HETERODISULFIDE REDUCTASE IRON-SULFUR SUBUNIT A"/>
    <property type="match status" value="1"/>
</dbReference>
<dbReference type="InterPro" id="IPR036188">
    <property type="entry name" value="FAD/NAD-bd_sf"/>
</dbReference>
<evidence type="ECO:0000313" key="6">
    <source>
        <dbReference type="EMBL" id="PVY43341.1"/>
    </source>
</evidence>
<keyword evidence="4" id="KW-0408">Iron</keyword>
<name>A0A2U1B419_9BACT</name>
<keyword evidence="3" id="KW-0560">Oxidoreductase</keyword>
<evidence type="ECO:0000313" key="7">
    <source>
        <dbReference type="Proteomes" id="UP000245959"/>
    </source>
</evidence>
<evidence type="ECO:0000256" key="5">
    <source>
        <dbReference type="ARBA" id="ARBA00023014"/>
    </source>
</evidence>
<dbReference type="Proteomes" id="UP000245959">
    <property type="component" value="Unassembled WGS sequence"/>
</dbReference>
<dbReference type="RefSeq" id="WP_116883526.1">
    <property type="nucleotide sequence ID" value="NZ_CABMMC010000072.1"/>
</dbReference>
<organism evidence="6 7">
    <name type="scientific">Victivallis vadensis</name>
    <dbReference type="NCBI Taxonomy" id="172901"/>
    <lineage>
        <taxon>Bacteria</taxon>
        <taxon>Pseudomonadati</taxon>
        <taxon>Lentisphaerota</taxon>
        <taxon>Lentisphaeria</taxon>
        <taxon>Victivallales</taxon>
        <taxon>Victivallaceae</taxon>
        <taxon>Victivallis</taxon>
    </lineage>
</organism>
<dbReference type="SUPFAM" id="SSF51905">
    <property type="entry name" value="FAD/NAD(P)-binding domain"/>
    <property type="match status" value="1"/>
</dbReference>
<dbReference type="InterPro" id="IPR039650">
    <property type="entry name" value="HdrA-like"/>
</dbReference>